<evidence type="ECO:0000313" key="11">
    <source>
        <dbReference type="Proteomes" id="UP001652642"/>
    </source>
</evidence>
<dbReference type="GO" id="GO:0042802">
    <property type="term" value="F:identical protein binding"/>
    <property type="evidence" value="ECO:0007669"/>
    <property type="project" value="UniProtKB-ARBA"/>
</dbReference>
<dbReference type="RefSeq" id="XP_020650859.1">
    <property type="nucleotide sequence ID" value="XM_020795200.2"/>
</dbReference>
<dbReference type="GO" id="GO:0005741">
    <property type="term" value="C:mitochondrial outer membrane"/>
    <property type="evidence" value="ECO:0007669"/>
    <property type="project" value="TreeGrafter"/>
</dbReference>
<organism evidence="11 12">
    <name type="scientific">Pogona vitticeps</name>
    <name type="common">central bearded dragon</name>
    <dbReference type="NCBI Taxonomy" id="103695"/>
    <lineage>
        <taxon>Eukaryota</taxon>
        <taxon>Metazoa</taxon>
        <taxon>Chordata</taxon>
        <taxon>Craniata</taxon>
        <taxon>Vertebrata</taxon>
        <taxon>Euteleostomi</taxon>
        <taxon>Lepidosauria</taxon>
        <taxon>Squamata</taxon>
        <taxon>Bifurcata</taxon>
        <taxon>Unidentata</taxon>
        <taxon>Episquamata</taxon>
        <taxon>Toxicofera</taxon>
        <taxon>Iguania</taxon>
        <taxon>Acrodonta</taxon>
        <taxon>Agamidae</taxon>
        <taxon>Amphibolurinae</taxon>
        <taxon>Pogona</taxon>
    </lineage>
</organism>
<proteinExistence type="inferred from homology"/>
<feature type="compositionally biased region" description="Low complexity" evidence="9">
    <location>
        <begin position="14"/>
        <end position="25"/>
    </location>
</feature>
<reference evidence="12" key="1">
    <citation type="submission" date="2025-08" db="UniProtKB">
        <authorList>
            <consortium name="RefSeq"/>
        </authorList>
    </citation>
    <scope>IDENTIFICATION</scope>
</reference>
<protein>
    <submittedName>
        <fullName evidence="12">BCL2/adenovirus E1B 19 kDa protein-interacting protein 3-like isoform X1</fullName>
    </submittedName>
</protein>
<evidence type="ECO:0000256" key="10">
    <source>
        <dbReference type="SAM" id="Phobius"/>
    </source>
</evidence>
<dbReference type="PANTHER" id="PTHR15186">
    <property type="entry name" value="RE48077P"/>
    <property type="match status" value="1"/>
</dbReference>
<evidence type="ECO:0000256" key="9">
    <source>
        <dbReference type="SAM" id="MobiDB-lite"/>
    </source>
</evidence>
<evidence type="ECO:0000256" key="4">
    <source>
        <dbReference type="ARBA" id="ARBA00022692"/>
    </source>
</evidence>
<dbReference type="InterPro" id="IPR010548">
    <property type="entry name" value="BNIP3"/>
</dbReference>
<dbReference type="PANTHER" id="PTHR15186:SF9">
    <property type="entry name" value="BCL-2_ADENOVIRUS E1B 19KD INTERACTION PROTEIN XR"/>
    <property type="match status" value="1"/>
</dbReference>
<dbReference type="GO" id="GO:0051607">
    <property type="term" value="P:defense response to virus"/>
    <property type="evidence" value="ECO:0007669"/>
    <property type="project" value="TreeGrafter"/>
</dbReference>
<evidence type="ECO:0000313" key="12">
    <source>
        <dbReference type="RefSeq" id="XP_020650859.1"/>
    </source>
</evidence>
<accession>A0A6J0TXT8</accession>
<evidence type="ECO:0000256" key="8">
    <source>
        <dbReference type="ARBA" id="ARBA00023136"/>
    </source>
</evidence>
<comment type="subcellular location">
    <subcellularLocation>
        <location evidence="1">Membrane</location>
        <topology evidence="1">Single-pass membrane protein</topology>
    </subcellularLocation>
    <subcellularLocation>
        <location evidence="2">Mitochondrion membrane</location>
    </subcellularLocation>
</comment>
<evidence type="ECO:0000256" key="1">
    <source>
        <dbReference type="ARBA" id="ARBA00004167"/>
    </source>
</evidence>
<dbReference type="Gene3D" id="6.10.250.1020">
    <property type="match status" value="1"/>
</dbReference>
<dbReference type="Proteomes" id="UP001652642">
    <property type="component" value="Chromosome 5"/>
</dbReference>
<feature type="transmembrane region" description="Helical" evidence="10">
    <location>
        <begin position="147"/>
        <end position="167"/>
    </location>
</feature>
<name>A0A6J0TXT8_9SAUR</name>
<keyword evidence="8 10" id="KW-0472">Membrane</keyword>
<feature type="region of interest" description="Disordered" evidence="9">
    <location>
        <begin position="1"/>
        <end position="29"/>
    </location>
</feature>
<evidence type="ECO:0000256" key="6">
    <source>
        <dbReference type="ARBA" id="ARBA00022989"/>
    </source>
</evidence>
<sequence length="181" mass="19003">MEPGSSPALTRKVPSLSASSRSPSLTFTATRQGSWVEVPPFGQEPPMLACAPCGGDLEAVLLEAQMEAERGDGPLLALKVPAAEDLSVGQREDLESPVQRGVLAWPWSSAPEHLSSKESACISPVVTCPSLLSPALHRRRGLRDPQLLLLIIPSLLLSHVVALGLGICIGKRLATSSASSL</sequence>
<dbReference type="AlphaFoldDB" id="A0A6J0TXT8"/>
<dbReference type="GO" id="GO:0005635">
    <property type="term" value="C:nuclear envelope"/>
    <property type="evidence" value="ECO:0007669"/>
    <property type="project" value="TreeGrafter"/>
</dbReference>
<keyword evidence="11" id="KW-1185">Reference proteome</keyword>
<dbReference type="GeneID" id="110079832"/>
<evidence type="ECO:0000256" key="5">
    <source>
        <dbReference type="ARBA" id="ARBA00022703"/>
    </source>
</evidence>
<dbReference type="Pfam" id="PF06553">
    <property type="entry name" value="BNIP3"/>
    <property type="match status" value="1"/>
</dbReference>
<evidence type="ECO:0000256" key="2">
    <source>
        <dbReference type="ARBA" id="ARBA00004325"/>
    </source>
</evidence>
<dbReference type="GO" id="GO:0043065">
    <property type="term" value="P:positive regulation of apoptotic process"/>
    <property type="evidence" value="ECO:0007669"/>
    <property type="project" value="InterPro"/>
</dbReference>
<gene>
    <name evidence="12" type="primary">LOC110079832</name>
</gene>
<dbReference type="OrthoDB" id="9046105at2759"/>
<keyword evidence="6 10" id="KW-1133">Transmembrane helix</keyword>
<dbReference type="GO" id="GO:0097345">
    <property type="term" value="P:mitochondrial outer membrane permeabilization"/>
    <property type="evidence" value="ECO:0007669"/>
    <property type="project" value="TreeGrafter"/>
</dbReference>
<evidence type="ECO:0000256" key="3">
    <source>
        <dbReference type="ARBA" id="ARBA00007710"/>
    </source>
</evidence>
<dbReference type="GO" id="GO:0005783">
    <property type="term" value="C:endoplasmic reticulum"/>
    <property type="evidence" value="ECO:0007669"/>
    <property type="project" value="TreeGrafter"/>
</dbReference>
<evidence type="ECO:0000256" key="7">
    <source>
        <dbReference type="ARBA" id="ARBA00023128"/>
    </source>
</evidence>
<dbReference type="KEGG" id="pvt:110079832"/>
<dbReference type="InParanoid" id="A0A6J0TXT8"/>
<keyword evidence="7" id="KW-0496">Mitochondrion</keyword>
<comment type="similarity">
    <text evidence="3">Belongs to the NIP3 family.</text>
</comment>
<keyword evidence="4 10" id="KW-0812">Transmembrane</keyword>
<keyword evidence="5" id="KW-0053">Apoptosis</keyword>